<sequence>MNKWLEILASRVEDLEKKLLVSGNKNESKILPSSPVPVSTSPVPVTASTVSVKLSTNDGNMNWEVYKTQFSIISEANGWTEGSTLVS</sequence>
<accession>A0A8X6SFX9</accession>
<name>A0A8X6SFX9_TRICX</name>
<gene>
    <name evidence="1" type="ORF">TNCV_2447421</name>
</gene>
<evidence type="ECO:0000313" key="1">
    <source>
        <dbReference type="EMBL" id="GFY12551.1"/>
    </source>
</evidence>
<proteinExistence type="predicted"/>
<keyword evidence="2" id="KW-1185">Reference proteome</keyword>
<protein>
    <submittedName>
        <fullName evidence="1">Uncharacterized protein</fullName>
    </submittedName>
</protein>
<reference evidence="1" key="1">
    <citation type="submission" date="2020-08" db="EMBL/GenBank/DDBJ databases">
        <title>Multicomponent nature underlies the extraordinary mechanical properties of spider dragline silk.</title>
        <authorList>
            <person name="Kono N."/>
            <person name="Nakamura H."/>
            <person name="Mori M."/>
            <person name="Yoshida Y."/>
            <person name="Ohtoshi R."/>
            <person name="Malay A.D."/>
            <person name="Moran D.A.P."/>
            <person name="Tomita M."/>
            <person name="Numata K."/>
            <person name="Arakawa K."/>
        </authorList>
    </citation>
    <scope>NUCLEOTIDE SEQUENCE</scope>
</reference>
<dbReference type="AlphaFoldDB" id="A0A8X6SFX9"/>
<evidence type="ECO:0000313" key="2">
    <source>
        <dbReference type="Proteomes" id="UP000887159"/>
    </source>
</evidence>
<dbReference type="Proteomes" id="UP000887159">
    <property type="component" value="Unassembled WGS sequence"/>
</dbReference>
<comment type="caution">
    <text evidence="1">The sequence shown here is derived from an EMBL/GenBank/DDBJ whole genome shotgun (WGS) entry which is preliminary data.</text>
</comment>
<organism evidence="1 2">
    <name type="scientific">Trichonephila clavipes</name>
    <name type="common">Golden silk orbweaver</name>
    <name type="synonym">Nephila clavipes</name>
    <dbReference type="NCBI Taxonomy" id="2585209"/>
    <lineage>
        <taxon>Eukaryota</taxon>
        <taxon>Metazoa</taxon>
        <taxon>Ecdysozoa</taxon>
        <taxon>Arthropoda</taxon>
        <taxon>Chelicerata</taxon>
        <taxon>Arachnida</taxon>
        <taxon>Araneae</taxon>
        <taxon>Araneomorphae</taxon>
        <taxon>Entelegynae</taxon>
        <taxon>Araneoidea</taxon>
        <taxon>Nephilidae</taxon>
        <taxon>Trichonephila</taxon>
    </lineage>
</organism>
<dbReference type="EMBL" id="BMAU01021315">
    <property type="protein sequence ID" value="GFY12551.1"/>
    <property type="molecule type" value="Genomic_DNA"/>
</dbReference>